<comment type="caution">
    <text evidence="5">The sequence shown here is derived from an EMBL/GenBank/DDBJ whole genome shotgun (WGS) entry which is preliminary data.</text>
</comment>
<dbReference type="OrthoDB" id="45365at2759"/>
<sequence>MIPGAEGSRDQLSEMQLAGRLVLSAAALLVLTLAYRYYKSRGSPGRPQEGPRGAAKASPEGESMQPLASRRVEREERPQGVRHRGVQRKESQPNGPAAPWPTEPGGLTGTGTSGIQGAPAGQEEGQARGKEKCPPGPGSPADRQRLVPPENENQERKTSRTLLSTDRMAELKADSQVAFPGLCRPSCPSGSHCEGPGWGAGCGEAAPDLPPSRSQQASAGPLQTSGEESALCHSGQWPLAGGEGTAGHPGPTEVTLLQREKVPAFQARSAVGLAISQPGGASCAGDTSSSLAETQEVDRLTRERQSKENSSGQAQPSQGNLRGRVCDYHVQAVTMEKSSSTSLDTPQSYDTSTTDIPPESESGSQREVPSAFSQNDEDGEEVQKVPPPSPGASEDDEKPRQPEEQKGAGIEGSPSQKSPELRYGLRRKESFHKIVENPDLQVPMEGFGSSALGTLEQDTPPPGPLHSASVSSLLESMRSIQSDASEGPTVELVAGAKFLHFPLSSETPVDVVHLDLGNCYEVLRLAKEQKLEALREAAYKVMSNNYLQVLRTHAIYGRLNAMERDLILQKRMRGRKHLAVVDVSSQEPSSHASRLCYYDDRADTWHPLTHLPVEAISKGCAICSMFNYLFVAAGCEGRGRHQRPSNRVFCYNPLTNIWREVCPLNQARPHCKLVALDGYLYAIGGECLYTVERYDPRMDRWSYVAPLPNDTFAVAHTAAACDGEIYVTGGTLRYILLRYVPRLDAWKVSLTGGSKDRTTEMVAAGGFIYRFDLNRNMGIGVYRCSPRAKLWYECATLPVPFPASFQCAVVENLVYCVSRQFHLRFLADHISPRFGAKELKHFPSARGVLVPAALVLPDKDAAQTRV</sequence>
<dbReference type="Pfam" id="PF01344">
    <property type="entry name" value="Kelch_1"/>
    <property type="match status" value="2"/>
</dbReference>
<feature type="compositionally biased region" description="Basic and acidic residues" evidence="3">
    <location>
        <begin position="397"/>
        <end position="406"/>
    </location>
</feature>
<evidence type="ECO:0000256" key="4">
    <source>
        <dbReference type="SAM" id="Phobius"/>
    </source>
</evidence>
<feature type="region of interest" description="Disordered" evidence="3">
    <location>
        <begin position="275"/>
        <end position="421"/>
    </location>
</feature>
<dbReference type="PANTHER" id="PTHR45972:SF1">
    <property type="entry name" value="KELCH DOMAIN-CONTAINING PROTEIN 7A"/>
    <property type="match status" value="1"/>
</dbReference>
<dbReference type="InterPro" id="IPR052310">
    <property type="entry name" value="Kelch/BTB_domain_protein"/>
</dbReference>
<keyword evidence="2" id="KW-0677">Repeat</keyword>
<keyword evidence="4" id="KW-1133">Transmembrane helix</keyword>
<evidence type="ECO:0000256" key="1">
    <source>
        <dbReference type="ARBA" id="ARBA00022441"/>
    </source>
</evidence>
<feature type="compositionally biased region" description="Polar residues" evidence="3">
    <location>
        <begin position="308"/>
        <end position="320"/>
    </location>
</feature>
<evidence type="ECO:0000256" key="3">
    <source>
        <dbReference type="SAM" id="MobiDB-lite"/>
    </source>
</evidence>
<gene>
    <name evidence="5" type="ORF">JRQ81_009977</name>
</gene>
<evidence type="ECO:0000256" key="2">
    <source>
        <dbReference type="ARBA" id="ARBA00022737"/>
    </source>
</evidence>
<dbReference type="AlphaFoldDB" id="A0A9Q0X946"/>
<keyword evidence="1" id="KW-0880">Kelch repeat</keyword>
<dbReference type="InterPro" id="IPR006652">
    <property type="entry name" value="Kelch_1"/>
</dbReference>
<feature type="compositionally biased region" description="Basic and acidic residues" evidence="3">
    <location>
        <begin position="70"/>
        <end position="79"/>
    </location>
</feature>
<feature type="compositionally biased region" description="Polar residues" evidence="3">
    <location>
        <begin position="336"/>
        <end position="374"/>
    </location>
</feature>
<dbReference type="Proteomes" id="UP001142489">
    <property type="component" value="Unassembled WGS sequence"/>
</dbReference>
<name>A0A9Q0X946_9SAUR</name>
<keyword evidence="4" id="KW-0472">Membrane</keyword>
<dbReference type="PANTHER" id="PTHR45972">
    <property type="entry name" value="BTB_2 DOMAIN-CONTAINING PROTEIN"/>
    <property type="match status" value="1"/>
</dbReference>
<organism evidence="5 6">
    <name type="scientific">Phrynocephalus forsythii</name>
    <dbReference type="NCBI Taxonomy" id="171643"/>
    <lineage>
        <taxon>Eukaryota</taxon>
        <taxon>Metazoa</taxon>
        <taxon>Chordata</taxon>
        <taxon>Craniata</taxon>
        <taxon>Vertebrata</taxon>
        <taxon>Euteleostomi</taxon>
        <taxon>Lepidosauria</taxon>
        <taxon>Squamata</taxon>
        <taxon>Bifurcata</taxon>
        <taxon>Unidentata</taxon>
        <taxon>Episquamata</taxon>
        <taxon>Toxicofera</taxon>
        <taxon>Iguania</taxon>
        <taxon>Acrodonta</taxon>
        <taxon>Agamidae</taxon>
        <taxon>Agaminae</taxon>
        <taxon>Phrynocephalus</taxon>
    </lineage>
</organism>
<feature type="region of interest" description="Disordered" evidence="3">
    <location>
        <begin position="40"/>
        <end position="252"/>
    </location>
</feature>
<protein>
    <recommendedName>
        <fullName evidence="7">Kelch domain-containing protein 7A</fullName>
    </recommendedName>
</protein>
<feature type="compositionally biased region" description="Basic and acidic residues" evidence="3">
    <location>
        <begin position="296"/>
        <end position="307"/>
    </location>
</feature>
<dbReference type="SUPFAM" id="SSF117281">
    <property type="entry name" value="Kelch motif"/>
    <property type="match status" value="1"/>
</dbReference>
<dbReference type="SMART" id="SM00612">
    <property type="entry name" value="Kelch"/>
    <property type="match status" value="2"/>
</dbReference>
<evidence type="ECO:0008006" key="7">
    <source>
        <dbReference type="Google" id="ProtNLM"/>
    </source>
</evidence>
<feature type="transmembrane region" description="Helical" evidence="4">
    <location>
        <begin position="21"/>
        <end position="38"/>
    </location>
</feature>
<keyword evidence="4" id="KW-0812">Transmembrane</keyword>
<feature type="region of interest" description="Disordered" evidence="3">
    <location>
        <begin position="442"/>
        <end position="468"/>
    </location>
</feature>
<dbReference type="InterPro" id="IPR015915">
    <property type="entry name" value="Kelch-typ_b-propeller"/>
</dbReference>
<accession>A0A9Q0X946</accession>
<dbReference type="Gene3D" id="2.120.10.80">
    <property type="entry name" value="Kelch-type beta propeller"/>
    <property type="match status" value="1"/>
</dbReference>
<feature type="compositionally biased region" description="Polar residues" evidence="3">
    <location>
        <begin position="212"/>
        <end position="227"/>
    </location>
</feature>
<evidence type="ECO:0000313" key="6">
    <source>
        <dbReference type="Proteomes" id="UP001142489"/>
    </source>
</evidence>
<proteinExistence type="predicted"/>
<evidence type="ECO:0000313" key="5">
    <source>
        <dbReference type="EMBL" id="KAJ7306596.1"/>
    </source>
</evidence>
<keyword evidence="6" id="KW-1185">Reference proteome</keyword>
<dbReference type="EMBL" id="JAPFRF010000020">
    <property type="protein sequence ID" value="KAJ7306596.1"/>
    <property type="molecule type" value="Genomic_DNA"/>
</dbReference>
<reference evidence="5" key="1">
    <citation type="journal article" date="2023" name="DNA Res.">
        <title>Chromosome-level genome assembly of Phrynocephalus forsythii using third-generation DNA sequencing and Hi-C analysis.</title>
        <authorList>
            <person name="Qi Y."/>
            <person name="Zhao W."/>
            <person name="Zhao Y."/>
            <person name="Niu C."/>
            <person name="Cao S."/>
            <person name="Zhang Y."/>
        </authorList>
    </citation>
    <scope>NUCLEOTIDE SEQUENCE</scope>
    <source>
        <tissue evidence="5">Muscle</tissue>
    </source>
</reference>